<keyword evidence="3" id="KW-1185">Reference proteome</keyword>
<protein>
    <submittedName>
        <fullName evidence="2">Uncharacterized protein</fullName>
    </submittedName>
</protein>
<dbReference type="InterPro" id="IPR042859">
    <property type="entry name" value="NOL11"/>
</dbReference>
<reference evidence="2" key="1">
    <citation type="journal article" date="2019" name="Environ. Microbiol.">
        <title>Fungal ecological strategies reflected in gene transcription - a case study of two litter decomposers.</title>
        <authorList>
            <person name="Barbi F."/>
            <person name="Kohler A."/>
            <person name="Barry K."/>
            <person name="Baskaran P."/>
            <person name="Daum C."/>
            <person name="Fauchery L."/>
            <person name="Ihrmark K."/>
            <person name="Kuo A."/>
            <person name="LaButti K."/>
            <person name="Lipzen A."/>
            <person name="Morin E."/>
            <person name="Grigoriev I.V."/>
            <person name="Henrissat B."/>
            <person name="Lindahl B."/>
            <person name="Martin F."/>
        </authorList>
    </citation>
    <scope>NUCLEOTIDE SEQUENCE</scope>
    <source>
        <strain evidence="2">JB14</strain>
    </source>
</reference>
<dbReference type="Proteomes" id="UP000799118">
    <property type="component" value="Unassembled WGS sequence"/>
</dbReference>
<dbReference type="OrthoDB" id="4349954at2759"/>
<dbReference type="PANTHER" id="PTHR15633:SF2">
    <property type="entry name" value="NUCLEOLAR PROTEIN 11"/>
    <property type="match status" value="1"/>
</dbReference>
<dbReference type="GO" id="GO:0003723">
    <property type="term" value="F:RNA binding"/>
    <property type="evidence" value="ECO:0007669"/>
    <property type="project" value="TreeGrafter"/>
</dbReference>
<feature type="compositionally biased region" description="Basic and acidic residues" evidence="1">
    <location>
        <begin position="457"/>
        <end position="472"/>
    </location>
</feature>
<evidence type="ECO:0000256" key="1">
    <source>
        <dbReference type="SAM" id="MobiDB-lite"/>
    </source>
</evidence>
<dbReference type="PANTHER" id="PTHR15633">
    <property type="entry name" value="NUCLEOLAR PROTEIN 11"/>
    <property type="match status" value="1"/>
</dbReference>
<dbReference type="GO" id="GO:0030490">
    <property type="term" value="P:maturation of SSU-rRNA"/>
    <property type="evidence" value="ECO:0007669"/>
    <property type="project" value="InterPro"/>
</dbReference>
<accession>A0A6A4I5E8</accession>
<evidence type="ECO:0000313" key="3">
    <source>
        <dbReference type="Proteomes" id="UP000799118"/>
    </source>
</evidence>
<dbReference type="AlphaFoldDB" id="A0A6A4I5E8"/>
<dbReference type="EMBL" id="ML769397">
    <property type="protein sequence ID" value="KAE9407182.1"/>
    <property type="molecule type" value="Genomic_DNA"/>
</dbReference>
<dbReference type="GO" id="GO:0005730">
    <property type="term" value="C:nucleolus"/>
    <property type="evidence" value="ECO:0007669"/>
    <property type="project" value="TreeGrafter"/>
</dbReference>
<proteinExistence type="predicted"/>
<feature type="region of interest" description="Disordered" evidence="1">
    <location>
        <begin position="457"/>
        <end position="476"/>
    </location>
</feature>
<name>A0A6A4I5E8_9AGAR</name>
<organism evidence="2 3">
    <name type="scientific">Gymnopus androsaceus JB14</name>
    <dbReference type="NCBI Taxonomy" id="1447944"/>
    <lineage>
        <taxon>Eukaryota</taxon>
        <taxon>Fungi</taxon>
        <taxon>Dikarya</taxon>
        <taxon>Basidiomycota</taxon>
        <taxon>Agaricomycotina</taxon>
        <taxon>Agaricomycetes</taxon>
        <taxon>Agaricomycetidae</taxon>
        <taxon>Agaricales</taxon>
        <taxon>Marasmiineae</taxon>
        <taxon>Omphalotaceae</taxon>
        <taxon>Gymnopus</taxon>
    </lineage>
</organism>
<sequence>MEASVGEPFVLSSYSTTKKTSKSASIFASHHKAGGISEGYVTVAAQGDGIHVLDLSTLHPVISHTLGPTTAFSCPSVTLSELQGADHICTTYAGISSEDEYDRTVWMWKENLSSSVADRAVQKKKAVTLPHAVSGLYISEELPSRVLITSSQGDVTVLHADLQVQATHSSKSQVLKVFVFSRKNCTFLPPRSTPSTGAIVVLLFSSSGSLRIQVLAVDSEDQFHELGDIELAIKPETFCDISCSTSGCFSILLKNGTWSPFELKATDDSLYLNLLDTIRLSSLSFITSSSAESSVVSLGSSHALLGGLTGPAFNREIVLLLWDLSFSVLLASRTLPLPSNISGDKVSLTLVDALSSSTVLLLLSPASSERRKSQSHSAATNSSGVWAVPINVPPTSSIANAIGRAAAATPWLAVNGDSATTPHDTERTKVLNEMRSAMDRNQPQNANTAFFEWEKRQVKEEDSASPSKDKNQESSPIYGYNFTKEVLNIVLQPSKPSNTPYSSQIVQHLLEKKTVSAGMVEVGLLAVLRLRNDWKSITLALTHVTDLQEVDIVECLCFILARHRRTTSSNAMQVDSSPSMDEPPTLRAFLNLFLRYNFSAIPLRAAFRRYFSDVDDVVCLLEVLDNWIGQWAGRDLRLLPSSKMMKKNEYGILVLKPDSTSSEVPSMLQITTFLQSLLDTSFINLIQTPSAHRILKKIQLQIDPEIKHIEQTEQLRGPLDLFVRAQAKAAKEAKDISEGVKVPVADWRQRKKLLHEQAGMVGLYQLGGANVVRSAVWVHTFIKYIYSRLALLCFVSLAVSVL</sequence>
<evidence type="ECO:0000313" key="2">
    <source>
        <dbReference type="EMBL" id="KAE9407182.1"/>
    </source>
</evidence>
<gene>
    <name evidence="2" type="ORF">BT96DRAFT_874785</name>
</gene>